<name>A0A6B0V503_IXORI</name>
<dbReference type="EMBL" id="GIFC01014919">
    <property type="protein sequence ID" value="MXU97002.1"/>
    <property type="molecule type" value="Transcribed_RNA"/>
</dbReference>
<feature type="chain" id="PRO_5025695531" description="Secreted protein" evidence="2">
    <location>
        <begin position="20"/>
        <end position="239"/>
    </location>
</feature>
<organism evidence="3">
    <name type="scientific">Ixodes ricinus</name>
    <name type="common">Common tick</name>
    <name type="synonym">Acarus ricinus</name>
    <dbReference type="NCBI Taxonomy" id="34613"/>
    <lineage>
        <taxon>Eukaryota</taxon>
        <taxon>Metazoa</taxon>
        <taxon>Ecdysozoa</taxon>
        <taxon>Arthropoda</taxon>
        <taxon>Chelicerata</taxon>
        <taxon>Arachnida</taxon>
        <taxon>Acari</taxon>
        <taxon>Parasitiformes</taxon>
        <taxon>Ixodida</taxon>
        <taxon>Ixodoidea</taxon>
        <taxon>Ixodidae</taxon>
        <taxon>Ixodinae</taxon>
        <taxon>Ixodes</taxon>
    </lineage>
</organism>
<dbReference type="AlphaFoldDB" id="A0A6B0V503"/>
<feature type="signal peptide" evidence="2">
    <location>
        <begin position="1"/>
        <end position="19"/>
    </location>
</feature>
<evidence type="ECO:0000256" key="2">
    <source>
        <dbReference type="SAM" id="SignalP"/>
    </source>
</evidence>
<sequence>MANQLLFAIQVLASWTVWPVNECGESSCDSHRIFNATSFKNYAYDSELPRVLAAAGIFPLVLSTTVYEAPSSSTGAKFSCTAPFVVVLSGRDSTATMWPWLNQLLFAIQVLASWTVWPVNECGESSCDSHRIFNATSFKNYAYDSDLPRVLAAAGTFPSVLSTTVYEAPSSSTGAKFSCTAPLVVVLRGQNSTATMRPWLNQLLFAIQVTVVEEKGRGTSANFSDPGEPRKRCSSGSFA</sequence>
<evidence type="ECO:0000256" key="1">
    <source>
        <dbReference type="SAM" id="MobiDB-lite"/>
    </source>
</evidence>
<keyword evidence="2" id="KW-0732">Signal</keyword>
<evidence type="ECO:0000313" key="3">
    <source>
        <dbReference type="EMBL" id="MXU97002.1"/>
    </source>
</evidence>
<protein>
    <recommendedName>
        <fullName evidence="4">Secreted protein</fullName>
    </recommendedName>
</protein>
<feature type="region of interest" description="Disordered" evidence="1">
    <location>
        <begin position="218"/>
        <end position="239"/>
    </location>
</feature>
<proteinExistence type="predicted"/>
<reference evidence="3" key="1">
    <citation type="submission" date="2019-12" db="EMBL/GenBank/DDBJ databases">
        <title>An insight into the sialome of adult female Ixodes ricinus ticks feeding for 6 days.</title>
        <authorList>
            <person name="Perner J."/>
            <person name="Ribeiro J.M.C."/>
        </authorList>
    </citation>
    <scope>NUCLEOTIDE SEQUENCE</scope>
    <source>
        <strain evidence="3">Semi-engorged</strain>
        <tissue evidence="3">Salivary glands</tissue>
    </source>
</reference>
<accession>A0A6B0V503</accession>
<evidence type="ECO:0008006" key="4">
    <source>
        <dbReference type="Google" id="ProtNLM"/>
    </source>
</evidence>